<keyword evidence="2" id="KW-0378">Hydrolase</keyword>
<evidence type="ECO:0000259" key="1">
    <source>
        <dbReference type="Pfam" id="PF13392"/>
    </source>
</evidence>
<dbReference type="EMBL" id="MT142446">
    <property type="protein sequence ID" value="QJA81073.1"/>
    <property type="molecule type" value="Genomic_DNA"/>
</dbReference>
<dbReference type="SUPFAM" id="SSF54060">
    <property type="entry name" value="His-Me finger endonucleases"/>
    <property type="match status" value="1"/>
</dbReference>
<evidence type="ECO:0000313" key="2">
    <source>
        <dbReference type="EMBL" id="QJA61157.1"/>
    </source>
</evidence>
<protein>
    <submittedName>
        <fullName evidence="2">Putative homing endonuclease</fullName>
    </submittedName>
</protein>
<evidence type="ECO:0000313" key="3">
    <source>
        <dbReference type="EMBL" id="QJA81073.1"/>
    </source>
</evidence>
<dbReference type="InterPro" id="IPR003615">
    <property type="entry name" value="HNH_nuc"/>
</dbReference>
<dbReference type="Pfam" id="PF13392">
    <property type="entry name" value="HNH_3"/>
    <property type="match status" value="1"/>
</dbReference>
<reference evidence="2" key="1">
    <citation type="submission" date="2020-03" db="EMBL/GenBank/DDBJ databases">
        <title>The deep terrestrial virosphere.</title>
        <authorList>
            <person name="Holmfeldt K."/>
            <person name="Nilsson E."/>
            <person name="Simone D."/>
            <person name="Lopez-Fernandez M."/>
            <person name="Wu X."/>
            <person name="de Brujin I."/>
            <person name="Lundin D."/>
            <person name="Andersson A."/>
            <person name="Bertilsson S."/>
            <person name="Dopson M."/>
        </authorList>
    </citation>
    <scope>NUCLEOTIDE SEQUENCE</scope>
    <source>
        <strain evidence="3">MM415A00595</strain>
        <strain evidence="2">MM415B00994</strain>
    </source>
</reference>
<name>A0A6M3IVW4_9ZZZZ</name>
<proteinExistence type="predicted"/>
<sequence>MLKIGDLAWDRDIGKSNNRQRFVWTPCNVCGKCRWVLLRYGKPLSERCNSCSAKARPKRFGNKSPNWKGGRYKEPQGYIRVLLPQGDPFVVMGDKMNYVKEHRLVMAKNINRCLHPWEHVHHKNGIKDDNRIENLKLTSASLHITEHNKGYIDGFAKGYMDGVNSTIQEVLKEVRLLRFQNTEMRKQIEDYCKK</sequence>
<gene>
    <name evidence="3" type="ORF">MM415A00595_0014</name>
    <name evidence="2" type="ORF">MM415B00994_0014</name>
</gene>
<dbReference type="EMBL" id="MT141432">
    <property type="protein sequence ID" value="QJA61157.1"/>
    <property type="molecule type" value="Genomic_DNA"/>
</dbReference>
<dbReference type="InterPro" id="IPR044925">
    <property type="entry name" value="His-Me_finger_sf"/>
</dbReference>
<keyword evidence="2" id="KW-0255">Endonuclease</keyword>
<dbReference type="Gene3D" id="3.90.75.20">
    <property type="match status" value="1"/>
</dbReference>
<organism evidence="2">
    <name type="scientific">viral metagenome</name>
    <dbReference type="NCBI Taxonomy" id="1070528"/>
    <lineage>
        <taxon>unclassified sequences</taxon>
        <taxon>metagenomes</taxon>
        <taxon>organismal metagenomes</taxon>
    </lineage>
</organism>
<dbReference type="AlphaFoldDB" id="A0A6M3IVW4"/>
<keyword evidence="2" id="KW-0540">Nuclease</keyword>
<dbReference type="GO" id="GO:0004519">
    <property type="term" value="F:endonuclease activity"/>
    <property type="evidence" value="ECO:0007669"/>
    <property type="project" value="UniProtKB-KW"/>
</dbReference>
<feature type="domain" description="HNH nuclease" evidence="1">
    <location>
        <begin position="119"/>
        <end position="141"/>
    </location>
</feature>
<accession>A0A6M3IVW4</accession>